<evidence type="ECO:0000313" key="1">
    <source>
        <dbReference type="EMBL" id="PIR07147.1"/>
    </source>
</evidence>
<name>A0A2H0NE25_9BACT</name>
<dbReference type="AlphaFoldDB" id="A0A2H0NE25"/>
<comment type="caution">
    <text evidence="1">The sequence shown here is derived from an EMBL/GenBank/DDBJ whole genome shotgun (WGS) entry which is preliminary data.</text>
</comment>
<sequence>MLQNLTQSQTGLFVPCSQQVELIRRLNKLRGWGFSETDFSMLDYNPSCPYGQFCTPVLDVRLNTIKETFDEAWLCISSLYDSWRWPAIKTDVNHLRLMPKKNHLRGLRWKVLNLAGNWDKMRGLRPKDIRYPKLSPSSEILWAVVYFREWLTSMDGINVPYVWLPGYECRLEYEANWSRTPVLIWSHDRREVQLVTLGMDFYQNGWAAPIILS</sequence>
<dbReference type="EMBL" id="PCWQ01000007">
    <property type="protein sequence ID" value="PIR07147.1"/>
    <property type="molecule type" value="Genomic_DNA"/>
</dbReference>
<dbReference type="Proteomes" id="UP000230564">
    <property type="component" value="Unassembled WGS sequence"/>
</dbReference>
<protein>
    <submittedName>
        <fullName evidence="1">Uncharacterized protein</fullName>
    </submittedName>
</protein>
<proteinExistence type="predicted"/>
<organism evidence="1 2">
    <name type="scientific">Candidatus Komeilibacteria bacterium CG11_big_fil_rev_8_21_14_0_20_36_20</name>
    <dbReference type="NCBI Taxonomy" id="1974477"/>
    <lineage>
        <taxon>Bacteria</taxon>
        <taxon>Candidatus Komeiliibacteriota</taxon>
    </lineage>
</organism>
<gene>
    <name evidence="1" type="ORF">COV55_01810</name>
</gene>
<accession>A0A2H0NE25</accession>
<reference evidence="1 2" key="1">
    <citation type="submission" date="2017-09" db="EMBL/GenBank/DDBJ databases">
        <title>Depth-based differentiation of microbial function through sediment-hosted aquifers and enrichment of novel symbionts in the deep terrestrial subsurface.</title>
        <authorList>
            <person name="Probst A.J."/>
            <person name="Ladd B."/>
            <person name="Jarett J.K."/>
            <person name="Geller-Mcgrath D.E."/>
            <person name="Sieber C.M."/>
            <person name="Emerson J.B."/>
            <person name="Anantharaman K."/>
            <person name="Thomas B.C."/>
            <person name="Malmstrom R."/>
            <person name="Stieglmeier M."/>
            <person name="Klingl A."/>
            <person name="Woyke T."/>
            <person name="Ryan C.M."/>
            <person name="Banfield J.F."/>
        </authorList>
    </citation>
    <scope>NUCLEOTIDE SEQUENCE [LARGE SCALE GENOMIC DNA]</scope>
    <source>
        <strain evidence="1">CG11_big_fil_rev_8_21_14_0_20_36_20</strain>
    </source>
</reference>
<evidence type="ECO:0000313" key="2">
    <source>
        <dbReference type="Proteomes" id="UP000230564"/>
    </source>
</evidence>